<dbReference type="EMBL" id="VSSQ01035279">
    <property type="protein sequence ID" value="MPM87469.1"/>
    <property type="molecule type" value="Genomic_DNA"/>
</dbReference>
<reference evidence="1" key="1">
    <citation type="submission" date="2019-08" db="EMBL/GenBank/DDBJ databases">
        <authorList>
            <person name="Kucharzyk K."/>
            <person name="Murdoch R.W."/>
            <person name="Higgins S."/>
            <person name="Loffler F."/>
        </authorList>
    </citation>
    <scope>NUCLEOTIDE SEQUENCE</scope>
</reference>
<accession>A0A645DDZ0</accession>
<organism evidence="1">
    <name type="scientific">bioreactor metagenome</name>
    <dbReference type="NCBI Taxonomy" id="1076179"/>
    <lineage>
        <taxon>unclassified sequences</taxon>
        <taxon>metagenomes</taxon>
        <taxon>ecological metagenomes</taxon>
    </lineage>
</organism>
<dbReference type="Gene3D" id="3.90.550.10">
    <property type="entry name" value="Spore Coat Polysaccharide Biosynthesis Protein SpsA, Chain A"/>
    <property type="match status" value="1"/>
</dbReference>
<dbReference type="SUPFAM" id="SSF53448">
    <property type="entry name" value="Nucleotide-diphospho-sugar transferases"/>
    <property type="match status" value="1"/>
</dbReference>
<protein>
    <recommendedName>
        <fullName evidence="2">Nucleotidyl transferase domain-containing protein</fullName>
    </recommendedName>
</protein>
<dbReference type="InterPro" id="IPR029044">
    <property type="entry name" value="Nucleotide-diphossugar_trans"/>
</dbReference>
<dbReference type="AlphaFoldDB" id="A0A645DDZ0"/>
<proteinExistence type="predicted"/>
<comment type="caution">
    <text evidence="1">The sequence shown here is derived from an EMBL/GenBank/DDBJ whole genome shotgun (WGS) entry which is preliminary data.</text>
</comment>
<evidence type="ECO:0000313" key="1">
    <source>
        <dbReference type="EMBL" id="MPM87469.1"/>
    </source>
</evidence>
<gene>
    <name evidence="1" type="ORF">SDC9_134565</name>
</gene>
<evidence type="ECO:0008006" key="2">
    <source>
        <dbReference type="Google" id="ProtNLM"/>
    </source>
</evidence>
<name>A0A645DDZ0_9ZZZZ</name>
<sequence>MIGYRVGNTLSESGTVARGVCEIDKEGNLTGVVERTQVKRIDGMVSYRDENENWIAIDDNTPVSMNMWGFTPDYFNHSDDYFVHFLEENAENIKAEYFIPLLVNNLIVNGVSSVKVLDTPSKWFGVTYAEDRPGVVMKLRQLADDGVYPSPLW</sequence>